<comment type="caution">
    <text evidence="4">The sequence shown here is derived from an EMBL/GenBank/DDBJ whole genome shotgun (WGS) entry which is preliminary data.</text>
</comment>
<dbReference type="PROSITE" id="PS50977">
    <property type="entry name" value="HTH_TETR_2"/>
    <property type="match status" value="1"/>
</dbReference>
<name>A0A3E1NSM0_9BACT</name>
<evidence type="ECO:0000313" key="4">
    <source>
        <dbReference type="EMBL" id="RFM30758.1"/>
    </source>
</evidence>
<keyword evidence="5" id="KW-1185">Reference proteome</keyword>
<gene>
    <name evidence="4" type="ORF">DXN04_32100</name>
</gene>
<accession>A0A3E1NSM0</accession>
<dbReference type="SUPFAM" id="SSF46689">
    <property type="entry name" value="Homeodomain-like"/>
    <property type="match status" value="1"/>
</dbReference>
<dbReference type="OrthoDB" id="9795011at2"/>
<dbReference type="RefSeq" id="WP_116857518.1">
    <property type="nucleotide sequence ID" value="NZ_QTJV01000019.1"/>
</dbReference>
<dbReference type="Proteomes" id="UP000261174">
    <property type="component" value="Unassembled WGS sequence"/>
</dbReference>
<feature type="DNA-binding region" description="H-T-H motif" evidence="2">
    <location>
        <begin position="22"/>
        <end position="41"/>
    </location>
</feature>
<evidence type="ECO:0000259" key="3">
    <source>
        <dbReference type="PROSITE" id="PS50977"/>
    </source>
</evidence>
<feature type="domain" description="HTH tetR-type" evidence="3">
    <location>
        <begin position="1"/>
        <end position="59"/>
    </location>
</feature>
<evidence type="ECO:0000256" key="2">
    <source>
        <dbReference type="PROSITE-ProRule" id="PRU00335"/>
    </source>
</evidence>
<dbReference type="Pfam" id="PF00440">
    <property type="entry name" value="TetR_N"/>
    <property type="match status" value="1"/>
</dbReference>
<keyword evidence="1 2" id="KW-0238">DNA-binding</keyword>
<dbReference type="AlphaFoldDB" id="A0A3E1NSM0"/>
<dbReference type="Gene3D" id="1.10.357.10">
    <property type="entry name" value="Tetracycline Repressor, domain 2"/>
    <property type="match status" value="1"/>
</dbReference>
<dbReference type="InterPro" id="IPR001647">
    <property type="entry name" value="HTH_TetR"/>
</dbReference>
<protein>
    <submittedName>
        <fullName evidence="4">TetR/AcrR family transcriptional regulator</fullName>
    </submittedName>
</protein>
<proteinExistence type="predicted"/>
<organism evidence="4 5">
    <name type="scientific">Chitinophaga silvisoli</name>
    <dbReference type="NCBI Taxonomy" id="2291814"/>
    <lineage>
        <taxon>Bacteria</taxon>
        <taxon>Pseudomonadati</taxon>
        <taxon>Bacteroidota</taxon>
        <taxon>Chitinophagia</taxon>
        <taxon>Chitinophagales</taxon>
        <taxon>Chitinophagaceae</taxon>
        <taxon>Chitinophaga</taxon>
    </lineage>
</organism>
<evidence type="ECO:0000256" key="1">
    <source>
        <dbReference type="ARBA" id="ARBA00023125"/>
    </source>
</evidence>
<sequence>MESQQKILDSAIEVLNEDFSAPIDVIADKAGLSRRTLHRYFKDRTALIDACLLNMMQTWETAMLQACSNSDDPVKQLEGMLYAGIDCGVKYAFLHKLSKQQPTSTNSKYTSAREKWFQLIPQLQQKKIISDKIDAAWIRLLFIQMIHTTIEAYRSGDIAPNEIKRMAWYSFRRSIGMK</sequence>
<dbReference type="GO" id="GO:0003677">
    <property type="term" value="F:DNA binding"/>
    <property type="evidence" value="ECO:0007669"/>
    <property type="project" value="UniProtKB-UniRule"/>
</dbReference>
<reference evidence="4 5" key="1">
    <citation type="submission" date="2018-08" db="EMBL/GenBank/DDBJ databases">
        <title>Chitinophaga sp. K20C18050901, a novel bacterium isolated from forest soil.</title>
        <authorList>
            <person name="Wang C."/>
        </authorList>
    </citation>
    <scope>NUCLEOTIDE SEQUENCE [LARGE SCALE GENOMIC DNA]</scope>
    <source>
        <strain evidence="4 5">K20C18050901</strain>
    </source>
</reference>
<dbReference type="EMBL" id="QTJV01000019">
    <property type="protein sequence ID" value="RFM30758.1"/>
    <property type="molecule type" value="Genomic_DNA"/>
</dbReference>
<dbReference type="InterPro" id="IPR009057">
    <property type="entry name" value="Homeodomain-like_sf"/>
</dbReference>
<evidence type="ECO:0000313" key="5">
    <source>
        <dbReference type="Proteomes" id="UP000261174"/>
    </source>
</evidence>